<keyword evidence="3" id="KW-1185">Reference proteome</keyword>
<dbReference type="OrthoDB" id="2550357at2759"/>
<dbReference type="EMBL" id="CM003145">
    <property type="protein sequence ID" value="KIS69341.1"/>
    <property type="molecule type" value="Genomic_DNA"/>
</dbReference>
<proteinExistence type="predicted"/>
<dbReference type="GeneID" id="23566361"/>
<name>A0A0D1E0D9_MYCMD</name>
<reference evidence="2 3" key="1">
    <citation type="journal article" date="2006" name="Nature">
        <title>Insights from the genome of the biotrophic fungal plant pathogen Ustilago maydis.</title>
        <authorList>
            <person name="Kamper J."/>
            <person name="Kahmann R."/>
            <person name="Bolker M."/>
            <person name="Ma L.J."/>
            <person name="Brefort T."/>
            <person name="Saville B.J."/>
            <person name="Banuett F."/>
            <person name="Kronstad J.W."/>
            <person name="Gold S.E."/>
            <person name="Muller O."/>
            <person name="Perlin M.H."/>
            <person name="Wosten H.A."/>
            <person name="de Vries R."/>
            <person name="Ruiz-Herrera J."/>
            <person name="Reynaga-Pena C.G."/>
            <person name="Snetselaar K."/>
            <person name="McCann M."/>
            <person name="Perez-Martin J."/>
            <person name="Feldbrugge M."/>
            <person name="Basse C.W."/>
            <person name="Steinberg G."/>
            <person name="Ibeas J.I."/>
            <person name="Holloman W."/>
            <person name="Guzman P."/>
            <person name="Farman M."/>
            <person name="Stajich J.E."/>
            <person name="Sentandreu R."/>
            <person name="Gonzalez-Prieto J.M."/>
            <person name="Kennell J.C."/>
            <person name="Molina L."/>
            <person name="Schirawski J."/>
            <person name="Mendoza-Mendoza A."/>
            <person name="Greilinger D."/>
            <person name="Munch K."/>
            <person name="Rossel N."/>
            <person name="Scherer M."/>
            <person name="Vranes M."/>
            <person name="Ladendorf O."/>
            <person name="Vincon V."/>
            <person name="Fuchs U."/>
            <person name="Sandrock B."/>
            <person name="Meng S."/>
            <person name="Ho E.C."/>
            <person name="Cahill M.J."/>
            <person name="Boyce K.J."/>
            <person name="Klose J."/>
            <person name="Klosterman S.J."/>
            <person name="Deelstra H.J."/>
            <person name="Ortiz-Castellanos L."/>
            <person name="Li W."/>
            <person name="Sanchez-Alonso P."/>
            <person name="Schreier P.H."/>
            <person name="Hauser-Hahn I."/>
            <person name="Vaupel M."/>
            <person name="Koopmann E."/>
            <person name="Friedrich G."/>
            <person name="Voss H."/>
            <person name="Schluter T."/>
            <person name="Margolis J."/>
            <person name="Platt D."/>
            <person name="Swimmer C."/>
            <person name="Gnirke A."/>
            <person name="Chen F."/>
            <person name="Vysotskaia V."/>
            <person name="Mannhaupt G."/>
            <person name="Guldener U."/>
            <person name="Munsterkotter M."/>
            <person name="Haase D."/>
            <person name="Oesterheld M."/>
            <person name="Mewes H.W."/>
            <person name="Mauceli E.W."/>
            <person name="DeCaprio D."/>
            <person name="Wade C.M."/>
            <person name="Butler J."/>
            <person name="Young S."/>
            <person name="Jaffe D.B."/>
            <person name="Calvo S."/>
            <person name="Nusbaum C."/>
            <person name="Galagan J."/>
            <person name="Birren B.W."/>
        </authorList>
    </citation>
    <scope>NUCLEOTIDE SEQUENCE [LARGE SCALE GENOMIC DNA]</scope>
    <source>
        <strain evidence="3">DSM 14603 / FGSC 9021 / UM521</strain>
    </source>
</reference>
<protein>
    <submittedName>
        <fullName evidence="2">Uncharacterized protein</fullName>
    </submittedName>
</protein>
<organism evidence="2 3">
    <name type="scientific">Mycosarcoma maydis</name>
    <name type="common">Corn smut fungus</name>
    <name type="synonym">Ustilago maydis</name>
    <dbReference type="NCBI Taxonomy" id="5270"/>
    <lineage>
        <taxon>Eukaryota</taxon>
        <taxon>Fungi</taxon>
        <taxon>Dikarya</taxon>
        <taxon>Basidiomycota</taxon>
        <taxon>Ustilaginomycotina</taxon>
        <taxon>Ustilaginomycetes</taxon>
        <taxon>Ustilaginales</taxon>
        <taxon>Ustilaginaceae</taxon>
        <taxon>Mycosarcoma</taxon>
    </lineage>
</organism>
<dbReference type="InParanoid" id="A0A0D1E0D9"/>
<gene>
    <name evidence="2" type="ORF">UMAG_10315</name>
</gene>
<evidence type="ECO:0000313" key="2">
    <source>
        <dbReference type="EMBL" id="KIS69341.1"/>
    </source>
</evidence>
<dbReference type="AlphaFoldDB" id="A0A0D1E0D9"/>
<evidence type="ECO:0000313" key="3">
    <source>
        <dbReference type="Proteomes" id="UP000000561"/>
    </source>
</evidence>
<feature type="compositionally biased region" description="Basic and acidic residues" evidence="1">
    <location>
        <begin position="65"/>
        <end position="78"/>
    </location>
</feature>
<accession>A0A0D1E0D9</accession>
<dbReference type="VEuPathDB" id="FungiDB:UMAG_10315"/>
<feature type="region of interest" description="Disordered" evidence="1">
    <location>
        <begin position="19"/>
        <end position="46"/>
    </location>
</feature>
<sequence>MQSTSAAIAAAAISGADLGAKANSAKGSDSAAKKKSCGTLGDNGFDASEAETWMRNRWKAVHSNSSDKRIAEAQRPEVYKAPPGSAGSAWGPNKKTINERFASDLLKASTASAAR</sequence>
<dbReference type="KEGG" id="uma:UMAG_10315"/>
<evidence type="ECO:0000256" key="1">
    <source>
        <dbReference type="SAM" id="MobiDB-lite"/>
    </source>
</evidence>
<feature type="region of interest" description="Disordered" evidence="1">
    <location>
        <begin position="60"/>
        <end position="94"/>
    </location>
</feature>
<dbReference type="RefSeq" id="XP_011389196.1">
    <property type="nucleotide sequence ID" value="XM_011390894.1"/>
</dbReference>
<feature type="compositionally biased region" description="Low complexity" evidence="1">
    <location>
        <begin position="19"/>
        <end position="30"/>
    </location>
</feature>
<dbReference type="Proteomes" id="UP000000561">
    <property type="component" value="Chromosome 6"/>
</dbReference>